<dbReference type="RefSeq" id="WP_187321430.1">
    <property type="nucleotide sequence ID" value="NZ_JACSCY010000025.1"/>
</dbReference>
<protein>
    <submittedName>
        <fullName evidence="1">Uncharacterized protein</fullName>
    </submittedName>
</protein>
<comment type="caution">
    <text evidence="1">The sequence shown here is derived from an EMBL/GenBank/DDBJ whole genome shotgun (WGS) entry which is preliminary data.</text>
</comment>
<proteinExistence type="predicted"/>
<reference evidence="1 2" key="1">
    <citation type="submission" date="2020-08" db="EMBL/GenBank/DDBJ databases">
        <title>Hymenobacter sp.</title>
        <authorList>
            <person name="Kim M.K."/>
        </authorList>
    </citation>
    <scope>NUCLEOTIDE SEQUENCE [LARGE SCALE GENOMIC DNA]</scope>
    <source>
        <strain evidence="1 2">BT507</strain>
    </source>
</reference>
<keyword evidence="2" id="KW-1185">Reference proteome</keyword>
<sequence>MAFPKKKSRTITIEGIQYIWLVSPNDGFNVFVAQQAGCQGRKIEVYFDTDINAYWVAFPHVSQLNLQIIRPKEATLIIQQARQLGWEPEQKGNPVVYDWIGESVIPRKQPARAFIVTY</sequence>
<evidence type="ECO:0000313" key="2">
    <source>
        <dbReference type="Proteomes" id="UP000622017"/>
    </source>
</evidence>
<evidence type="ECO:0000313" key="1">
    <source>
        <dbReference type="EMBL" id="MBC6613215.1"/>
    </source>
</evidence>
<name>A0ABR7MQ59_9BACT</name>
<dbReference type="EMBL" id="JACSCY010000025">
    <property type="protein sequence ID" value="MBC6613215.1"/>
    <property type="molecule type" value="Genomic_DNA"/>
</dbReference>
<organism evidence="1 2">
    <name type="scientific">Hymenobacter citatus</name>
    <dbReference type="NCBI Taxonomy" id="2763506"/>
    <lineage>
        <taxon>Bacteria</taxon>
        <taxon>Pseudomonadati</taxon>
        <taxon>Bacteroidota</taxon>
        <taxon>Cytophagia</taxon>
        <taxon>Cytophagales</taxon>
        <taxon>Hymenobacteraceae</taxon>
        <taxon>Hymenobacter</taxon>
    </lineage>
</organism>
<gene>
    <name evidence="1" type="ORF">H8B15_20000</name>
</gene>
<dbReference type="Proteomes" id="UP000622017">
    <property type="component" value="Unassembled WGS sequence"/>
</dbReference>
<accession>A0ABR7MQ59</accession>